<reference evidence="2 3" key="1">
    <citation type="submission" date="2018-07" db="EMBL/GenBank/DDBJ databases">
        <title>Complete genome sequencing of Ornithinimicrobium sp. AMA3305.</title>
        <authorList>
            <person name="Bae J.-W."/>
        </authorList>
    </citation>
    <scope>NUCLEOTIDE SEQUENCE [LARGE SCALE GENOMIC DNA]</scope>
    <source>
        <strain evidence="2 3">AMA3305</strain>
    </source>
</reference>
<protein>
    <recommendedName>
        <fullName evidence="4">DUF3806 domain-containing protein</fullName>
    </recommendedName>
</protein>
<dbReference type="AlphaFoldDB" id="A0A345NPL7"/>
<keyword evidence="3" id="KW-1185">Reference proteome</keyword>
<name>A0A345NPL7_9MICO</name>
<sequence length="177" mass="19229">MGLLDRLKRAASSTTGGTHVRPAEEAAPPRVSALPDRGDRAADELPLTPESTRPGDEDRARIKAGLAALEVEGVDVDDLTSLGEGLDRALSGWMTRHGEDHDGIVERYAIGIGEHLVRRTDLTWAVVTDVFGTDLAVSAGDFVVVPHNLVAVRWMRRETGWAPRVVGHLVDLRTRSR</sequence>
<accession>A0A345NPL7</accession>
<evidence type="ECO:0000256" key="1">
    <source>
        <dbReference type="SAM" id="MobiDB-lite"/>
    </source>
</evidence>
<feature type="region of interest" description="Disordered" evidence="1">
    <location>
        <begin position="1"/>
        <end position="59"/>
    </location>
</feature>
<evidence type="ECO:0008006" key="4">
    <source>
        <dbReference type="Google" id="ProtNLM"/>
    </source>
</evidence>
<gene>
    <name evidence="2" type="ORF">DV701_13365</name>
</gene>
<dbReference type="Proteomes" id="UP000253790">
    <property type="component" value="Chromosome"/>
</dbReference>
<evidence type="ECO:0000313" key="3">
    <source>
        <dbReference type="Proteomes" id="UP000253790"/>
    </source>
</evidence>
<dbReference type="EMBL" id="CP031229">
    <property type="protein sequence ID" value="AXH96975.1"/>
    <property type="molecule type" value="Genomic_DNA"/>
</dbReference>
<dbReference type="OrthoDB" id="5142870at2"/>
<organism evidence="2 3">
    <name type="scientific">Ornithinimicrobium avium</name>
    <dbReference type="NCBI Taxonomy" id="2283195"/>
    <lineage>
        <taxon>Bacteria</taxon>
        <taxon>Bacillati</taxon>
        <taxon>Actinomycetota</taxon>
        <taxon>Actinomycetes</taxon>
        <taxon>Micrococcales</taxon>
        <taxon>Ornithinimicrobiaceae</taxon>
        <taxon>Ornithinimicrobium</taxon>
    </lineage>
</organism>
<proteinExistence type="predicted"/>
<evidence type="ECO:0000313" key="2">
    <source>
        <dbReference type="EMBL" id="AXH96975.1"/>
    </source>
</evidence>
<dbReference type="KEGG" id="orn:DV701_13365"/>
<dbReference type="RefSeq" id="WP_114928938.1">
    <property type="nucleotide sequence ID" value="NZ_CP031229.1"/>
</dbReference>